<dbReference type="AlphaFoldDB" id="A0A3R8B953"/>
<comment type="caution">
    <text evidence="1">The sequence shown here is derived from an EMBL/GenBank/DDBJ whole genome shotgun (WGS) entry which is preliminary data.</text>
</comment>
<dbReference type="EMBL" id="AHIV02000396">
    <property type="protein sequence ID" value="RQX74255.1"/>
    <property type="molecule type" value="Genomic_DNA"/>
</dbReference>
<gene>
    <name evidence="1" type="ORF">TGCAST_387390</name>
</gene>
<name>A0A3R8B953_TOXGO</name>
<dbReference type="Proteomes" id="UP000284452">
    <property type="component" value="Unassembled WGS sequence"/>
</dbReference>
<organism evidence="1 2">
    <name type="scientific">Toxoplasma gondii CAST</name>
    <dbReference type="NCBI Taxonomy" id="943122"/>
    <lineage>
        <taxon>Eukaryota</taxon>
        <taxon>Sar</taxon>
        <taxon>Alveolata</taxon>
        <taxon>Apicomplexa</taxon>
        <taxon>Conoidasida</taxon>
        <taxon>Coccidia</taxon>
        <taxon>Eucoccidiorida</taxon>
        <taxon>Eimeriorina</taxon>
        <taxon>Sarcocystidae</taxon>
        <taxon>Toxoplasma</taxon>
    </lineage>
</organism>
<reference evidence="1 2" key="1">
    <citation type="submission" date="2017-10" db="EMBL/GenBank/DDBJ databases">
        <authorList>
            <person name="Sibley D."/>
            <person name="Venepally P."/>
            <person name="Karamycheva S."/>
            <person name="Hadjithomas M."/>
            <person name="Khan A."/>
            <person name="Brunk B."/>
            <person name="Roos D."/>
            <person name="Caler E."/>
            <person name="Lorenzi H."/>
        </authorList>
    </citation>
    <scope>NUCLEOTIDE SEQUENCE [LARGE SCALE GENOMIC DNA]</scope>
    <source>
        <strain evidence="1 2">CAST</strain>
    </source>
</reference>
<proteinExistence type="predicted"/>
<sequence length="227" mass="25210">MVAAHTHAIATVHNQYALNTTIATTHFTGRFSWPATHSLSSAHGPARSDRILVVNPQNQGTRIPSLTTNSWQPTGRGCAQKKITECSNPFDTATESRVASAYRSLRNTHMSRSPHTRDDVGTPCVRVRACLPPIQMPRQPCTINTLSITPTSVPNSGGYLFWPGAPSHSSPHSPASRQRTHITNRLKQRGKHDVANCKLEACFRVNMDAKTTRCRLRNRREHTHVRP</sequence>
<evidence type="ECO:0000313" key="1">
    <source>
        <dbReference type="EMBL" id="RQX74255.1"/>
    </source>
</evidence>
<evidence type="ECO:0000313" key="2">
    <source>
        <dbReference type="Proteomes" id="UP000284452"/>
    </source>
</evidence>
<protein>
    <submittedName>
        <fullName evidence="1">Uncharacterized protein</fullName>
    </submittedName>
</protein>
<dbReference type="VEuPathDB" id="ToxoDB:TGCAST_387390"/>
<accession>A0A3R8B953</accession>